<keyword evidence="3" id="KW-1185">Reference proteome</keyword>
<protein>
    <recommendedName>
        <fullName evidence="4">Synaptonemal complex central element protein 2</fullName>
    </recommendedName>
</protein>
<evidence type="ECO:0000313" key="2">
    <source>
        <dbReference type="Ensembl" id="ENSELUP00000078864.2"/>
    </source>
</evidence>
<reference evidence="2" key="2">
    <citation type="submission" date="2020-02" db="EMBL/GenBank/DDBJ databases">
        <title>Esox lucius (northern pike) genome, fEsoLuc1, primary haplotype.</title>
        <authorList>
            <person name="Myers G."/>
            <person name="Karagic N."/>
            <person name="Meyer A."/>
            <person name="Pippel M."/>
            <person name="Reichard M."/>
            <person name="Winkler S."/>
            <person name="Tracey A."/>
            <person name="Sims Y."/>
            <person name="Howe K."/>
            <person name="Rhie A."/>
            <person name="Formenti G."/>
            <person name="Durbin R."/>
            <person name="Fedrigo O."/>
            <person name="Jarvis E.D."/>
        </authorList>
    </citation>
    <scope>NUCLEOTIDE SEQUENCE [LARGE SCALE GENOMIC DNA]</scope>
</reference>
<dbReference type="PANTHER" id="PTHR28398">
    <property type="entry name" value="SYNAPTONEMAL COMPLEX CENTRAL ELEMENT PROTEIN 2"/>
    <property type="match status" value="1"/>
</dbReference>
<reference evidence="3" key="1">
    <citation type="journal article" date="2014" name="PLoS ONE">
        <title>The genome and linkage map of the northern pike (Esox lucius): conserved synteny revealed between the salmonid sister group and the Neoteleostei.</title>
        <authorList>
            <person name="Rondeau E.B."/>
            <person name="Minkley D.R."/>
            <person name="Leong J.S."/>
            <person name="Messmer A.M."/>
            <person name="Jantzen J.R."/>
            <person name="von Schalburg K.R."/>
            <person name="Lemon C."/>
            <person name="Bird N.H."/>
            <person name="Koop B.F."/>
        </authorList>
    </citation>
    <scope>NUCLEOTIDE SEQUENCE</scope>
</reference>
<dbReference type="GeneTree" id="ENSGT00940000168682"/>
<dbReference type="GO" id="GO:0000801">
    <property type="term" value="C:central element"/>
    <property type="evidence" value="ECO:0007669"/>
    <property type="project" value="InterPro"/>
</dbReference>
<accession>A0A6Q2ZJU6</accession>
<reference evidence="2" key="3">
    <citation type="submission" date="2025-08" db="UniProtKB">
        <authorList>
            <consortium name="Ensembl"/>
        </authorList>
    </citation>
    <scope>IDENTIFICATION</scope>
</reference>
<feature type="region of interest" description="Disordered" evidence="1">
    <location>
        <begin position="1"/>
        <end position="23"/>
    </location>
</feature>
<feature type="region of interest" description="Disordered" evidence="1">
    <location>
        <begin position="37"/>
        <end position="62"/>
    </location>
</feature>
<dbReference type="InterPro" id="IPR034609">
    <property type="entry name" value="Syce2"/>
</dbReference>
<dbReference type="GO" id="GO:0007130">
    <property type="term" value="P:synaptonemal complex assembly"/>
    <property type="evidence" value="ECO:0007669"/>
    <property type="project" value="InterPro"/>
</dbReference>
<dbReference type="Proteomes" id="UP000265140">
    <property type="component" value="Chromosome 9"/>
</dbReference>
<evidence type="ECO:0008006" key="4">
    <source>
        <dbReference type="Google" id="ProtNLM"/>
    </source>
</evidence>
<sequence>MDDIFFDNLPSTSQSTPKPRHENVKMNVCSPQIYPDDGLGTDHESTYEQSSNMSNDENQEHQISPSSMIDDIGKKVQVLVGKVNDSRAMDQKIMDNFQDKLSERVSETCGQMKENMYTVYEDNSRAMQATLQEMTLVLENCRKLSTELDVVSQVLTGLNKGLTSHQSGD</sequence>
<organism evidence="2 3">
    <name type="scientific">Esox lucius</name>
    <name type="common">Northern pike</name>
    <dbReference type="NCBI Taxonomy" id="8010"/>
    <lineage>
        <taxon>Eukaryota</taxon>
        <taxon>Metazoa</taxon>
        <taxon>Chordata</taxon>
        <taxon>Craniata</taxon>
        <taxon>Vertebrata</taxon>
        <taxon>Euteleostomi</taxon>
        <taxon>Actinopterygii</taxon>
        <taxon>Neopterygii</taxon>
        <taxon>Teleostei</taxon>
        <taxon>Protacanthopterygii</taxon>
        <taxon>Esociformes</taxon>
        <taxon>Esocidae</taxon>
        <taxon>Esox</taxon>
    </lineage>
</organism>
<proteinExistence type="predicted"/>
<evidence type="ECO:0000256" key="1">
    <source>
        <dbReference type="SAM" id="MobiDB-lite"/>
    </source>
</evidence>
<dbReference type="AlphaFoldDB" id="A0A6Q2ZJU6"/>
<reference evidence="2" key="4">
    <citation type="submission" date="2025-09" db="UniProtKB">
        <authorList>
            <consortium name="Ensembl"/>
        </authorList>
    </citation>
    <scope>IDENTIFICATION</scope>
</reference>
<dbReference type="Ensembl" id="ENSELUT00000062795.2">
    <property type="protein sequence ID" value="ENSELUP00000078864.2"/>
    <property type="gene ID" value="ENSELUG00000001019.3"/>
</dbReference>
<feature type="compositionally biased region" description="Polar residues" evidence="1">
    <location>
        <begin position="47"/>
        <end position="62"/>
    </location>
</feature>
<dbReference type="Bgee" id="ENSELUG00000001019">
    <property type="expression patterns" value="Expressed in testis and 4 other cell types or tissues"/>
</dbReference>
<name>A0A6Q2ZJU6_ESOLU</name>
<dbReference type="PANTHER" id="PTHR28398:SF1">
    <property type="entry name" value="SYNAPTONEMAL COMPLEX CENTRAL ELEMENT PROTEIN 2"/>
    <property type="match status" value="1"/>
</dbReference>
<evidence type="ECO:0000313" key="3">
    <source>
        <dbReference type="Proteomes" id="UP000265140"/>
    </source>
</evidence>